<keyword evidence="5" id="KW-1185">Reference proteome</keyword>
<keyword evidence="2" id="KW-0472">Membrane</keyword>
<reference evidence="4" key="1">
    <citation type="journal article" date="2021" name="Front. Microbiol.">
        <title>Comprehensive Comparative Genomics and Phenotyping of Methylobacterium Species.</title>
        <authorList>
            <person name="Alessa O."/>
            <person name="Ogura Y."/>
            <person name="Fujitani Y."/>
            <person name="Takami H."/>
            <person name="Hayashi T."/>
            <person name="Sahin N."/>
            <person name="Tani A."/>
        </authorList>
    </citation>
    <scope>NUCLEOTIDE SEQUENCE</scope>
    <source>
        <strain evidence="4">DSM 19015</strain>
    </source>
</reference>
<evidence type="ECO:0000313" key="4">
    <source>
        <dbReference type="EMBL" id="GJD96927.1"/>
    </source>
</evidence>
<accession>A0ABQ4S5A0</accession>
<dbReference type="PANTHER" id="PTHR37461">
    <property type="entry name" value="ANTI-SIGMA-K FACTOR RSKA"/>
    <property type="match status" value="1"/>
</dbReference>
<sequence>MTGSSHNETLAAEYALGLLEGEGLAQAERLNAEDEGFSLSVAAWRARFTELDMTASPAVPGSGLWERIAASVVRGDAAAPQPVASPTQIRREGPSFLARLWASLPLWRAAGLVATAAALVLALALAAASRRGNEPVYVAVLMTDAATPAAIVNAYRDGRAELIPLEPIPVPEGKALQIWTLWDRERGPVSIGLLDRARSVPLGTERLPETRADQLFEITLEPKQGSPTGRPTGPILMKGLTHAPL</sequence>
<feature type="transmembrane region" description="Helical" evidence="2">
    <location>
        <begin position="106"/>
        <end position="128"/>
    </location>
</feature>
<protein>
    <recommendedName>
        <fullName evidence="3">Anti-sigma K factor RskA C-terminal domain-containing protein</fullName>
    </recommendedName>
</protein>
<dbReference type="EMBL" id="BPQP01000072">
    <property type="protein sequence ID" value="GJD96927.1"/>
    <property type="molecule type" value="Genomic_DNA"/>
</dbReference>
<dbReference type="Pfam" id="PF10099">
    <property type="entry name" value="RskA_C"/>
    <property type="match status" value="1"/>
</dbReference>
<dbReference type="PANTHER" id="PTHR37461:SF1">
    <property type="entry name" value="ANTI-SIGMA-K FACTOR RSKA"/>
    <property type="match status" value="1"/>
</dbReference>
<comment type="caution">
    <text evidence="4">The sequence shown here is derived from an EMBL/GenBank/DDBJ whole genome shotgun (WGS) entry which is preliminary data.</text>
</comment>
<dbReference type="Proteomes" id="UP001055125">
    <property type="component" value="Unassembled WGS sequence"/>
</dbReference>
<dbReference type="InterPro" id="IPR018764">
    <property type="entry name" value="RskA_C"/>
</dbReference>
<feature type="domain" description="Anti-sigma K factor RskA C-terminal" evidence="3">
    <location>
        <begin position="113"/>
        <end position="235"/>
    </location>
</feature>
<evidence type="ECO:0000313" key="5">
    <source>
        <dbReference type="Proteomes" id="UP001055125"/>
    </source>
</evidence>
<feature type="region of interest" description="Disordered" evidence="1">
    <location>
        <begin position="222"/>
        <end position="245"/>
    </location>
</feature>
<gene>
    <name evidence="4" type="ORF">OCOJLMKI_4155</name>
</gene>
<dbReference type="RefSeq" id="WP_238246018.1">
    <property type="nucleotide sequence ID" value="NZ_BPQP01000072.1"/>
</dbReference>
<reference evidence="4" key="2">
    <citation type="submission" date="2021-08" db="EMBL/GenBank/DDBJ databases">
        <authorList>
            <person name="Tani A."/>
            <person name="Ola A."/>
            <person name="Ogura Y."/>
            <person name="Katsura K."/>
            <person name="Hayashi T."/>
        </authorList>
    </citation>
    <scope>NUCLEOTIDE SEQUENCE</scope>
    <source>
        <strain evidence="4">DSM 19015</strain>
    </source>
</reference>
<keyword evidence="2" id="KW-0812">Transmembrane</keyword>
<evidence type="ECO:0000256" key="2">
    <source>
        <dbReference type="SAM" id="Phobius"/>
    </source>
</evidence>
<evidence type="ECO:0000259" key="3">
    <source>
        <dbReference type="Pfam" id="PF10099"/>
    </source>
</evidence>
<dbReference type="InterPro" id="IPR051474">
    <property type="entry name" value="Anti-sigma-K/W_factor"/>
</dbReference>
<evidence type="ECO:0000256" key="1">
    <source>
        <dbReference type="SAM" id="MobiDB-lite"/>
    </source>
</evidence>
<name>A0ABQ4S5A0_9HYPH</name>
<proteinExistence type="predicted"/>
<organism evidence="4 5">
    <name type="scientific">Methylobacterium iners</name>
    <dbReference type="NCBI Taxonomy" id="418707"/>
    <lineage>
        <taxon>Bacteria</taxon>
        <taxon>Pseudomonadati</taxon>
        <taxon>Pseudomonadota</taxon>
        <taxon>Alphaproteobacteria</taxon>
        <taxon>Hyphomicrobiales</taxon>
        <taxon>Methylobacteriaceae</taxon>
        <taxon>Methylobacterium</taxon>
    </lineage>
</organism>
<keyword evidence="2" id="KW-1133">Transmembrane helix</keyword>